<dbReference type="Pfam" id="PF02931">
    <property type="entry name" value="Neur_chan_LBD"/>
    <property type="match status" value="2"/>
</dbReference>
<evidence type="ECO:0000256" key="1">
    <source>
        <dbReference type="ARBA" id="ARBA00004141"/>
    </source>
</evidence>
<dbReference type="Pfam" id="PF02932">
    <property type="entry name" value="Neur_chan_memb"/>
    <property type="match status" value="2"/>
</dbReference>
<accession>A0ABM0LTV1</accession>
<keyword evidence="2 5" id="KW-0812">Transmembrane</keyword>
<feature type="transmembrane region" description="Helical" evidence="5">
    <location>
        <begin position="680"/>
        <end position="706"/>
    </location>
</feature>
<keyword evidence="5" id="KW-0732">Signal</keyword>
<dbReference type="RefSeq" id="XP_006811192.1">
    <property type="nucleotide sequence ID" value="XM_006811129.1"/>
</dbReference>
<keyword evidence="5" id="KW-0813">Transport</keyword>
<dbReference type="Gene3D" id="1.20.58.390">
    <property type="entry name" value="Neurotransmitter-gated ion-channel transmembrane domain"/>
    <property type="match status" value="4"/>
</dbReference>
<feature type="transmembrane region" description="Helical" evidence="5">
    <location>
        <begin position="622"/>
        <end position="641"/>
    </location>
</feature>
<dbReference type="InterPro" id="IPR006029">
    <property type="entry name" value="Neurotrans-gated_channel_TM"/>
</dbReference>
<evidence type="ECO:0000259" key="6">
    <source>
        <dbReference type="Pfam" id="PF02931"/>
    </source>
</evidence>
<feature type="domain" description="Neurotransmitter-gated ion-channel transmembrane" evidence="7">
    <location>
        <begin position="238"/>
        <end position="295"/>
    </location>
</feature>
<dbReference type="PROSITE" id="PS00236">
    <property type="entry name" value="NEUROTR_ION_CHANNEL"/>
    <property type="match status" value="2"/>
</dbReference>
<dbReference type="SUPFAM" id="SSF63712">
    <property type="entry name" value="Nicotinic receptor ligand binding domain-like"/>
    <property type="match status" value="2"/>
</dbReference>
<dbReference type="InterPro" id="IPR036734">
    <property type="entry name" value="Neur_chan_lig-bd_sf"/>
</dbReference>
<evidence type="ECO:0000256" key="4">
    <source>
        <dbReference type="ARBA" id="ARBA00023136"/>
    </source>
</evidence>
<dbReference type="SUPFAM" id="SSF90112">
    <property type="entry name" value="Neurotransmitter-gated ion-channel transmembrane pore"/>
    <property type="match status" value="2"/>
</dbReference>
<keyword evidence="3 5" id="KW-1133">Transmembrane helix</keyword>
<dbReference type="InterPro" id="IPR036719">
    <property type="entry name" value="Neuro-gated_channel_TM_sf"/>
</dbReference>
<keyword evidence="5" id="KW-0407">Ion channel</keyword>
<gene>
    <name evidence="9" type="primary">LOC102805399</name>
</gene>
<feature type="domain" description="Neurotransmitter-gated ion-channel ligand-binding" evidence="6">
    <location>
        <begin position="28"/>
        <end position="231"/>
    </location>
</feature>
<feature type="transmembrane region" description="Helical" evidence="5">
    <location>
        <begin position="848"/>
        <end position="870"/>
    </location>
</feature>
<comment type="subcellular location">
    <subcellularLocation>
        <location evidence="1">Membrane</location>
        <topology evidence="1">Multi-pass membrane protein</topology>
    </subcellularLocation>
</comment>
<comment type="similarity">
    <text evidence="5">Belongs to the ligand-gated ion channel (TC 1.A.9) family.</text>
</comment>
<dbReference type="InterPro" id="IPR038050">
    <property type="entry name" value="Neuro_actylchol_rec"/>
</dbReference>
<evidence type="ECO:0000313" key="8">
    <source>
        <dbReference type="Proteomes" id="UP000694865"/>
    </source>
</evidence>
<feature type="domain" description="Neurotransmitter-gated ion-channel transmembrane" evidence="7">
    <location>
        <begin position="628"/>
        <end position="863"/>
    </location>
</feature>
<evidence type="ECO:0000313" key="9">
    <source>
        <dbReference type="RefSeq" id="XP_006811192.1"/>
    </source>
</evidence>
<feature type="transmembrane region" description="Helical" evidence="5">
    <location>
        <begin position="265"/>
        <end position="284"/>
    </location>
</feature>
<proteinExistence type="inferred from homology"/>
<dbReference type="PANTHER" id="PTHR18945">
    <property type="entry name" value="NEUROTRANSMITTER GATED ION CHANNEL"/>
    <property type="match status" value="1"/>
</dbReference>
<evidence type="ECO:0000259" key="7">
    <source>
        <dbReference type="Pfam" id="PF02932"/>
    </source>
</evidence>
<name>A0ABM0LTV1_SACKO</name>
<evidence type="ECO:0000256" key="2">
    <source>
        <dbReference type="ARBA" id="ARBA00022692"/>
    </source>
</evidence>
<dbReference type="CDD" id="cd18989">
    <property type="entry name" value="LGIC_ECD_cation"/>
    <property type="match status" value="1"/>
</dbReference>
<keyword evidence="5" id="KW-0406">Ion transport</keyword>
<dbReference type="PRINTS" id="PR00252">
    <property type="entry name" value="NRIONCHANNEL"/>
</dbReference>
<protein>
    <submittedName>
        <fullName evidence="9">Neuronal acetylcholine receptor subunit alpha-3-like</fullName>
    </submittedName>
</protein>
<keyword evidence="8" id="KW-1185">Reference proteome</keyword>
<reference evidence="9" key="1">
    <citation type="submission" date="2025-08" db="UniProtKB">
        <authorList>
            <consortium name="RefSeq"/>
        </authorList>
    </citation>
    <scope>IDENTIFICATION</scope>
    <source>
        <tissue evidence="9">Testes</tissue>
    </source>
</reference>
<dbReference type="CDD" id="cd19051">
    <property type="entry name" value="LGIC_TM_cation"/>
    <property type="match status" value="2"/>
</dbReference>
<dbReference type="InterPro" id="IPR006201">
    <property type="entry name" value="Neur_channel"/>
</dbReference>
<dbReference type="GeneID" id="102805399"/>
<evidence type="ECO:0000256" key="3">
    <source>
        <dbReference type="ARBA" id="ARBA00022989"/>
    </source>
</evidence>
<organism evidence="8 9">
    <name type="scientific">Saccoglossus kowalevskii</name>
    <name type="common">Acorn worm</name>
    <dbReference type="NCBI Taxonomy" id="10224"/>
    <lineage>
        <taxon>Eukaryota</taxon>
        <taxon>Metazoa</taxon>
        <taxon>Hemichordata</taxon>
        <taxon>Enteropneusta</taxon>
        <taxon>Harrimaniidae</taxon>
        <taxon>Saccoglossus</taxon>
    </lineage>
</organism>
<dbReference type="Proteomes" id="UP000694865">
    <property type="component" value="Unplaced"/>
</dbReference>
<dbReference type="Gene3D" id="2.70.170.10">
    <property type="entry name" value="Neurotransmitter-gated ion-channel ligand-binding domain"/>
    <property type="match status" value="2"/>
</dbReference>
<feature type="transmembrane region" description="Helical" evidence="5">
    <location>
        <begin position="653"/>
        <end position="674"/>
    </location>
</feature>
<feature type="signal peptide" evidence="5">
    <location>
        <begin position="1"/>
        <end position="24"/>
    </location>
</feature>
<dbReference type="InterPro" id="IPR018000">
    <property type="entry name" value="Neurotransmitter_ion_chnl_CS"/>
</dbReference>
<evidence type="ECO:0000256" key="5">
    <source>
        <dbReference type="RuleBase" id="RU000687"/>
    </source>
</evidence>
<feature type="transmembrane region" description="Helical" evidence="5">
    <location>
        <begin position="233"/>
        <end position="253"/>
    </location>
</feature>
<keyword evidence="4 5" id="KW-0472">Membrane</keyword>
<dbReference type="InterPro" id="IPR006202">
    <property type="entry name" value="Neur_chan_lig-bd"/>
</dbReference>
<feature type="chain" id="PRO_5044994280" evidence="5">
    <location>
        <begin position="25"/>
        <end position="880"/>
    </location>
</feature>
<comment type="caution">
    <text evidence="5">Lacks conserved residue(s) required for the propagation of feature annotation.</text>
</comment>
<sequence length="880" mass="100830">MYFSSIILLTGILNSVVLLHEADAVDIQKQLTDTIMGNYDPTVRPVKYTTTPTHVNFSFWLQQVIDLDERLQIFTFAAGLKMNWKDEHLIWDPAEYVGIEKLWNSSSKIWTPPIGLWNNAESNNVMTDTILSIDYTGTIQYDAPVTISSFCKIDFFFFPLDEQICVLEFGPFIMDTSIIQMHVMEGSEHINSDMNEGEFIVHNVILNSDEKNFTDGFFSYINVVLHLQRQPQYYLLNLLIPCLIIFCISFASFSLPPDSGEKISLCVTILLSMALFLGLSSAMMPPTSGSIPLIAECRDNENKTYWPLTKNGSVYSNNLEMKTKDVSASISEDDGIWLRQSKLDPGTQAMINELKSVSSSLKFLVTRKINEEHEENVNREWKQVAIVMNRFFMYVFSFVCVEKTSMEYKKALKDKLFGGSFDPSFRPVINESDPVVVKLRYTPTQIVALDEIRQILTTVATVHMTWHDDYLNWNSSEYGGLQVLRLSSSTVWTPPIKLRNSADKEHFMVDTLLTIFNDGSVLWYASVTLNTFCSLDLFFFPVDEQMCTQEFGMRIPAGLLGMDYLDLKLMNDEYSVPDYQNINQLSRDWGLRNMHIYVNEKFEFFGPVYFIVAELHLYRVSFFYLMNLVIPCTLIFLLTLFGFCLPPDSGEKVGLSVTIILICNAMAFMTPSAAAGVSMLALVNILTMILVAVFTGMNVIVLTYWYRGPECRPIPQWMRTVVLKYLARLLCMKNEVLQVTKKRESERRHSQIFKTNVSLRTLNDEGCSRLLDNECFELKNGTNRKVRSTRDFSSVLQNTASTSQGSMDGTCVQILDDISSNLNYLVVKSMEEQKEDKVRKEWRKFAMILNRFFLLAFVGLVLLEIMYLFLQIDASSKNNF</sequence>
<feature type="domain" description="Neurotransmitter-gated ion-channel ligand-binding" evidence="6">
    <location>
        <begin position="410"/>
        <end position="552"/>
    </location>
</feature>